<dbReference type="AlphaFoldDB" id="A0A485M6P7"/>
<accession>A0A485M6P7</accession>
<evidence type="ECO:0000313" key="1">
    <source>
        <dbReference type="EMBL" id="VFU19035.1"/>
    </source>
</evidence>
<protein>
    <submittedName>
        <fullName evidence="1">Uncharacterized protein</fullName>
    </submittedName>
</protein>
<dbReference type="EMBL" id="CAADRM010000164">
    <property type="protein sequence ID" value="VFU19035.1"/>
    <property type="molecule type" value="Genomic_DNA"/>
</dbReference>
<organism evidence="1">
    <name type="scientific">anaerobic digester metagenome</name>
    <dbReference type="NCBI Taxonomy" id="1263854"/>
    <lineage>
        <taxon>unclassified sequences</taxon>
        <taxon>metagenomes</taxon>
        <taxon>ecological metagenomes</taxon>
    </lineage>
</organism>
<gene>
    <name evidence="1" type="ORF">SCFA_950021</name>
</gene>
<sequence length="237" mass="26177">MGKGLFLCVRERVCAGGSAGFGAPVFRTGLKTFFPSLVSLNRTGERSGEMVFALDRALFWYAGGKKAPACLTRISELLVEVFMRHTAIQAPLLKIHDRILSFCAAEGRILPVLGAGFCRMGFHLCGQDIHFCMRGSFKTTGRLIALNEADGELFDLLRTRAGMRRDSSIPAWEEADFDAELRSSRLGLGLSLSPEGPDTRNYRLYCGREVGRGLNWAGFALAHEQPYLSYRIGIHPL</sequence>
<name>A0A485M6P7_9ZZZZ</name>
<proteinExistence type="predicted"/>
<reference evidence="1" key="1">
    <citation type="submission" date="2019-03" db="EMBL/GenBank/DDBJ databases">
        <authorList>
            <person name="Hao L."/>
        </authorList>
    </citation>
    <scope>NUCLEOTIDE SEQUENCE</scope>
</reference>